<evidence type="ECO:0000313" key="3">
    <source>
        <dbReference type="Proteomes" id="UP001156706"/>
    </source>
</evidence>
<reference evidence="3" key="1">
    <citation type="journal article" date="2019" name="Int. J. Syst. Evol. Microbiol.">
        <title>The Global Catalogue of Microorganisms (GCM) 10K type strain sequencing project: providing services to taxonomists for standard genome sequencing and annotation.</title>
        <authorList>
            <consortium name="The Broad Institute Genomics Platform"/>
            <consortium name="The Broad Institute Genome Sequencing Center for Infectious Disease"/>
            <person name="Wu L."/>
            <person name="Ma J."/>
        </authorList>
    </citation>
    <scope>NUCLEOTIDE SEQUENCE [LARGE SCALE GENOMIC DNA]</scope>
    <source>
        <strain evidence="3">NBRC 110044</strain>
    </source>
</reference>
<protein>
    <recommendedName>
        <fullName evidence="4">DUF3829 domain-containing protein</fullName>
    </recommendedName>
</protein>
<dbReference type="RefSeq" id="WP_284197855.1">
    <property type="nucleotide sequence ID" value="NZ_BSOG01000005.1"/>
</dbReference>
<gene>
    <name evidence="2" type="ORF">GCM10007907_35770</name>
</gene>
<evidence type="ECO:0008006" key="4">
    <source>
        <dbReference type="Google" id="ProtNLM"/>
    </source>
</evidence>
<keyword evidence="1" id="KW-0732">Signal</keyword>
<dbReference type="Proteomes" id="UP001156706">
    <property type="component" value="Unassembled WGS sequence"/>
</dbReference>
<evidence type="ECO:0000313" key="2">
    <source>
        <dbReference type="EMBL" id="GLR14787.1"/>
    </source>
</evidence>
<keyword evidence="3" id="KW-1185">Reference proteome</keyword>
<dbReference type="PROSITE" id="PS51257">
    <property type="entry name" value="PROKAR_LIPOPROTEIN"/>
    <property type="match status" value="1"/>
</dbReference>
<accession>A0ABQ5YM21</accession>
<organism evidence="2 3">
    <name type="scientific">Chitinimonas prasina</name>
    <dbReference type="NCBI Taxonomy" id="1434937"/>
    <lineage>
        <taxon>Bacteria</taxon>
        <taxon>Pseudomonadati</taxon>
        <taxon>Pseudomonadota</taxon>
        <taxon>Betaproteobacteria</taxon>
        <taxon>Neisseriales</taxon>
        <taxon>Chitinibacteraceae</taxon>
        <taxon>Chitinimonas</taxon>
    </lineage>
</organism>
<feature type="chain" id="PRO_5046304179" description="DUF3829 domain-containing protein" evidence="1">
    <location>
        <begin position="35"/>
        <end position="296"/>
    </location>
</feature>
<comment type="caution">
    <text evidence="2">The sequence shown here is derived from an EMBL/GenBank/DDBJ whole genome shotgun (WGS) entry which is preliminary data.</text>
</comment>
<feature type="signal peptide" evidence="1">
    <location>
        <begin position="1"/>
        <end position="34"/>
    </location>
</feature>
<dbReference type="EMBL" id="BSOG01000005">
    <property type="protein sequence ID" value="GLR14787.1"/>
    <property type="molecule type" value="Genomic_DNA"/>
</dbReference>
<sequence length="296" mass="31881">MNRLSLAATLKPALLCGSLLLGGCANLAAVNSYASDTQRLTAAFEPMLAGSSHSCTAKYLRKKAITARDFDAAAAEKAAATLCVPIEADNKVMTKLNGLLGQYADTLTALADEQLPSYKGEFGGLKDSLATVKRKGSDEPLFDDGKLSAITGLAAHLSRIATQLAQKAAIRDLLDHEVAVLAITNALNDYAQHNYRGWQKDEQRELVLLREALDNAGKTEPLAANYLKTQLLAEEKQIAAREQAVEAFSTSIRELQQAHALIKQKYDQPDDKALAAQLKQFALAIAKLDQQAKAAF</sequence>
<evidence type="ECO:0000256" key="1">
    <source>
        <dbReference type="SAM" id="SignalP"/>
    </source>
</evidence>
<name>A0ABQ5YM21_9NEIS</name>
<proteinExistence type="predicted"/>